<dbReference type="InterPro" id="IPR008972">
    <property type="entry name" value="Cupredoxin"/>
</dbReference>
<dbReference type="InParanoid" id="E1ZR14"/>
<sequence>MRQERVLVLQGWLFDEGADSYPDISANSIPPNPTCCGNNTAGAAFTSNGQALVTVNGGHAPVIHMRSGEWQRWQLVYAAYMRYVDLALEPASAAAAAADSDQQQEPGTATCELALLGKDGIWLMQIPRSVPHLLLPAGGRADVLVRCRGLPGAEAVLSSGFGPMSQPPHMCVVPSCTVITQPVVARNEACTPLRGSYVADLRDSALAAAGATNKAELLPAAGRTVVRDTVIFSPVDPKIPSEDCFVNGKPFSLPDPAPLRVPLGSVMEWTLGVPSASADNLARWAQLTPYFQVGDWHDVVFLPADAPAGGAAAVRFQPGPWSGYSVHHCHFLMHEDTGCMKVVKWECPGSPGDRQPGVCCSWEPPVPGTY</sequence>
<dbReference type="OrthoDB" id="508325at2759"/>
<dbReference type="Proteomes" id="UP000008141">
    <property type="component" value="Unassembled WGS sequence"/>
</dbReference>
<proteinExistence type="predicted"/>
<organism evidence="2">
    <name type="scientific">Chlorella variabilis</name>
    <name type="common">Green alga</name>
    <dbReference type="NCBI Taxonomy" id="554065"/>
    <lineage>
        <taxon>Eukaryota</taxon>
        <taxon>Viridiplantae</taxon>
        <taxon>Chlorophyta</taxon>
        <taxon>core chlorophytes</taxon>
        <taxon>Trebouxiophyceae</taxon>
        <taxon>Chlorellales</taxon>
        <taxon>Chlorellaceae</taxon>
        <taxon>Chlorella clade</taxon>
        <taxon>Chlorella</taxon>
    </lineage>
</organism>
<accession>E1ZR14</accession>
<dbReference type="AlphaFoldDB" id="E1ZR14"/>
<evidence type="ECO:0000313" key="1">
    <source>
        <dbReference type="EMBL" id="EFN51649.1"/>
    </source>
</evidence>
<gene>
    <name evidence="1" type="ORF">CHLNCDRAFT_139836</name>
</gene>
<protein>
    <submittedName>
        <fullName evidence="1">Uncharacterized protein</fullName>
    </submittedName>
</protein>
<name>E1ZR14_CHLVA</name>
<dbReference type="eggNOG" id="ENOG502RBNT">
    <property type="taxonomic scope" value="Eukaryota"/>
</dbReference>
<dbReference type="GeneID" id="17351142"/>
<dbReference type="KEGG" id="cvr:CHLNCDRAFT_139836"/>
<dbReference type="Gene3D" id="2.60.40.420">
    <property type="entry name" value="Cupredoxins - blue copper proteins"/>
    <property type="match status" value="2"/>
</dbReference>
<dbReference type="RefSeq" id="XP_005843751.1">
    <property type="nucleotide sequence ID" value="XM_005843689.1"/>
</dbReference>
<dbReference type="SUPFAM" id="SSF49503">
    <property type="entry name" value="Cupredoxins"/>
    <property type="match status" value="1"/>
</dbReference>
<reference evidence="1 2" key="1">
    <citation type="journal article" date="2010" name="Plant Cell">
        <title>The Chlorella variabilis NC64A genome reveals adaptation to photosymbiosis, coevolution with viruses, and cryptic sex.</title>
        <authorList>
            <person name="Blanc G."/>
            <person name="Duncan G."/>
            <person name="Agarkova I."/>
            <person name="Borodovsky M."/>
            <person name="Gurnon J."/>
            <person name="Kuo A."/>
            <person name="Lindquist E."/>
            <person name="Lucas S."/>
            <person name="Pangilinan J."/>
            <person name="Polle J."/>
            <person name="Salamov A."/>
            <person name="Terry A."/>
            <person name="Yamada T."/>
            <person name="Dunigan D.D."/>
            <person name="Grigoriev I.V."/>
            <person name="Claverie J.M."/>
            <person name="Van Etten J.L."/>
        </authorList>
    </citation>
    <scope>NUCLEOTIDE SEQUENCE [LARGE SCALE GENOMIC DNA]</scope>
    <source>
        <strain evidence="1 2">NC64A</strain>
    </source>
</reference>
<dbReference type="EMBL" id="GL433861">
    <property type="protein sequence ID" value="EFN51649.1"/>
    <property type="molecule type" value="Genomic_DNA"/>
</dbReference>
<keyword evidence="2" id="KW-1185">Reference proteome</keyword>
<evidence type="ECO:0000313" key="2">
    <source>
        <dbReference type="Proteomes" id="UP000008141"/>
    </source>
</evidence>